<evidence type="ECO:0000313" key="3">
    <source>
        <dbReference type="Proteomes" id="UP000662904"/>
    </source>
</evidence>
<feature type="transmembrane region" description="Helical" evidence="1">
    <location>
        <begin position="158"/>
        <end position="179"/>
    </location>
</feature>
<protein>
    <recommendedName>
        <fullName evidence="4">DUF5317 domain-containing protein</fullName>
    </recommendedName>
</protein>
<dbReference type="EMBL" id="CP059066">
    <property type="protein sequence ID" value="QSQ10384.1"/>
    <property type="molecule type" value="Genomic_DNA"/>
</dbReference>
<feature type="transmembrane region" description="Helical" evidence="1">
    <location>
        <begin position="55"/>
        <end position="76"/>
    </location>
</feature>
<gene>
    <name evidence="2" type="ORF">H0A61_02789</name>
</gene>
<evidence type="ECO:0000313" key="2">
    <source>
        <dbReference type="EMBL" id="QSQ10384.1"/>
    </source>
</evidence>
<sequence length="184" mass="20632">MLADTVIVSVLVGKARKGKLSKLGKMPVKKHGLIIGAFLIQAAMVYFGMKGIEWVVRYGFYLHLASFILLLTGIFYNRHIKEMLIIGIGIFLNFTVIFLNGGRMPISLKALERAGMIQLADILKTGKYTTHTVMSDSTVLKFLGDIFFLPSPYPRPRVFSIGDGLMALGLFLLIQRYMVDKRDK</sequence>
<keyword evidence="1" id="KW-0472">Membrane</keyword>
<name>A0A8A0RQZ2_9FIRM</name>
<organism evidence="2 3">
    <name type="scientific">Koleobacter methoxysyntrophicus</name>
    <dbReference type="NCBI Taxonomy" id="2751313"/>
    <lineage>
        <taxon>Bacteria</taxon>
        <taxon>Bacillati</taxon>
        <taxon>Bacillota</taxon>
        <taxon>Clostridia</taxon>
        <taxon>Koleobacterales</taxon>
        <taxon>Koleobacteraceae</taxon>
        <taxon>Koleobacter</taxon>
    </lineage>
</organism>
<keyword evidence="1" id="KW-1133">Transmembrane helix</keyword>
<evidence type="ECO:0000256" key="1">
    <source>
        <dbReference type="SAM" id="Phobius"/>
    </source>
</evidence>
<dbReference type="InterPro" id="IPR035168">
    <property type="entry name" value="DUF5317"/>
</dbReference>
<dbReference type="RefSeq" id="WP_206707692.1">
    <property type="nucleotide sequence ID" value="NZ_CP059066.1"/>
</dbReference>
<accession>A0A8A0RQZ2</accession>
<reference evidence="2" key="1">
    <citation type="submission" date="2020-07" db="EMBL/GenBank/DDBJ databases">
        <title>Koleobacter methoxysyntrophicus gen. nov., sp. nov., a novel anaerobic bacterium isolated from deep subsurface oil field and proposal of Koleobacterales ord. nov. in the phylum Firmicutes.</title>
        <authorList>
            <person name="Sakamoto S."/>
            <person name="Tamaki H."/>
        </authorList>
    </citation>
    <scope>NUCLEOTIDE SEQUENCE</scope>
    <source>
        <strain evidence="2">NRmbB1</strain>
    </source>
</reference>
<dbReference type="KEGG" id="kme:H0A61_02789"/>
<feature type="transmembrane region" description="Helical" evidence="1">
    <location>
        <begin position="32"/>
        <end position="49"/>
    </location>
</feature>
<dbReference type="Pfam" id="PF17248">
    <property type="entry name" value="DUF5317"/>
    <property type="match status" value="1"/>
</dbReference>
<evidence type="ECO:0008006" key="4">
    <source>
        <dbReference type="Google" id="ProtNLM"/>
    </source>
</evidence>
<keyword evidence="1" id="KW-0812">Transmembrane</keyword>
<keyword evidence="3" id="KW-1185">Reference proteome</keyword>
<proteinExistence type="predicted"/>
<dbReference type="AlphaFoldDB" id="A0A8A0RQZ2"/>
<dbReference type="Proteomes" id="UP000662904">
    <property type="component" value="Chromosome"/>
</dbReference>
<feature type="transmembrane region" description="Helical" evidence="1">
    <location>
        <begin position="83"/>
        <end position="101"/>
    </location>
</feature>